<gene>
    <name evidence="2" type="ORF">ZHAS_00009136</name>
</gene>
<evidence type="ECO:0000313" key="2">
    <source>
        <dbReference type="EMBL" id="KFB41539.1"/>
    </source>
</evidence>
<feature type="region of interest" description="Disordered" evidence="1">
    <location>
        <begin position="52"/>
        <end position="82"/>
    </location>
</feature>
<dbReference type="Proteomes" id="UP000030765">
    <property type="component" value="Unassembled WGS sequence"/>
</dbReference>
<dbReference type="EMBL" id="ATLV01016709">
    <property type="status" value="NOT_ANNOTATED_CDS"/>
    <property type="molecule type" value="Genomic_DNA"/>
</dbReference>
<evidence type="ECO:0000256" key="1">
    <source>
        <dbReference type="SAM" id="MobiDB-lite"/>
    </source>
</evidence>
<accession>A0A084VU95</accession>
<proteinExistence type="predicted"/>
<dbReference type="AlphaFoldDB" id="A0A084VU95"/>
<keyword evidence="4" id="KW-1185">Reference proteome</keyword>
<evidence type="ECO:0000313" key="4">
    <source>
        <dbReference type="Proteomes" id="UP000030765"/>
    </source>
</evidence>
<protein>
    <submittedName>
        <fullName evidence="2 3">Ornithine carbamoyltransferase</fullName>
    </submittedName>
</protein>
<dbReference type="EnsemblMetazoa" id="ASIC009136-RA">
    <property type="protein sequence ID" value="ASIC009136-PA"/>
    <property type="gene ID" value="ASIC009136"/>
</dbReference>
<dbReference type="GO" id="GO:0016740">
    <property type="term" value="F:transferase activity"/>
    <property type="evidence" value="ECO:0007669"/>
    <property type="project" value="UniProtKB-KW"/>
</dbReference>
<name>A0A084VU95_ANOSI</name>
<dbReference type="VEuPathDB" id="VectorBase:ASIC009136"/>
<evidence type="ECO:0000313" key="3">
    <source>
        <dbReference type="EnsemblMetazoa" id="ASIC009136-PA"/>
    </source>
</evidence>
<keyword evidence="2" id="KW-0808">Transferase</keyword>
<dbReference type="EMBL" id="KE525103">
    <property type="protein sequence ID" value="KFB41539.1"/>
    <property type="molecule type" value="Genomic_DNA"/>
</dbReference>
<sequence length="136" mass="14492">MFGSSGTDRMPLEPLATRSKVPIGDIRQLESCSGLSLFHSLSGCFHCLRSTPPRRPTTTGAASGFRPAGEPTDAERKSRPLMGPGRQIVWLAGCSWASQTRVEDRGVSSAAGTKSASFPAVRRMSIQFAPKRAEAG</sequence>
<organism evidence="2">
    <name type="scientific">Anopheles sinensis</name>
    <name type="common">Mosquito</name>
    <dbReference type="NCBI Taxonomy" id="74873"/>
    <lineage>
        <taxon>Eukaryota</taxon>
        <taxon>Metazoa</taxon>
        <taxon>Ecdysozoa</taxon>
        <taxon>Arthropoda</taxon>
        <taxon>Hexapoda</taxon>
        <taxon>Insecta</taxon>
        <taxon>Pterygota</taxon>
        <taxon>Neoptera</taxon>
        <taxon>Endopterygota</taxon>
        <taxon>Diptera</taxon>
        <taxon>Nematocera</taxon>
        <taxon>Culicoidea</taxon>
        <taxon>Culicidae</taxon>
        <taxon>Anophelinae</taxon>
        <taxon>Anopheles</taxon>
    </lineage>
</organism>
<reference evidence="2 4" key="1">
    <citation type="journal article" date="2014" name="BMC Genomics">
        <title>Genome sequence of Anopheles sinensis provides insight into genetics basis of mosquito competence for malaria parasites.</title>
        <authorList>
            <person name="Zhou D."/>
            <person name="Zhang D."/>
            <person name="Ding G."/>
            <person name="Shi L."/>
            <person name="Hou Q."/>
            <person name="Ye Y."/>
            <person name="Xu Y."/>
            <person name="Zhou H."/>
            <person name="Xiong C."/>
            <person name="Li S."/>
            <person name="Yu J."/>
            <person name="Hong S."/>
            <person name="Yu X."/>
            <person name="Zou P."/>
            <person name="Chen C."/>
            <person name="Chang X."/>
            <person name="Wang W."/>
            <person name="Lv Y."/>
            <person name="Sun Y."/>
            <person name="Ma L."/>
            <person name="Shen B."/>
            <person name="Zhu C."/>
        </authorList>
    </citation>
    <scope>NUCLEOTIDE SEQUENCE [LARGE SCALE GENOMIC DNA]</scope>
</reference>
<reference evidence="3" key="2">
    <citation type="submission" date="2020-05" db="UniProtKB">
        <authorList>
            <consortium name="EnsemblMetazoa"/>
        </authorList>
    </citation>
    <scope>IDENTIFICATION</scope>
</reference>